<feature type="binding site" evidence="7">
    <location>
        <begin position="216"/>
        <end position="218"/>
    </location>
    <ligand>
        <name>substrate</name>
    </ligand>
</feature>
<feature type="chain" id="PRO_5038929306" evidence="8">
    <location>
        <begin position="27"/>
        <end position="471"/>
    </location>
</feature>
<feature type="active site" description="Charge relay system" evidence="6">
    <location>
        <position position="112"/>
    </location>
</feature>
<feature type="signal peptide" evidence="8">
    <location>
        <begin position="1"/>
        <end position="26"/>
    </location>
</feature>
<dbReference type="Proteomes" id="UP000445696">
    <property type="component" value="Unassembled WGS sequence"/>
</dbReference>
<protein>
    <submittedName>
        <fullName evidence="10">Do family serine endopeptidase</fullName>
    </submittedName>
</protein>
<dbReference type="PROSITE" id="PS50106">
    <property type="entry name" value="PDZ"/>
    <property type="match status" value="2"/>
</dbReference>
<comment type="caution">
    <text evidence="10">The sequence shown here is derived from an EMBL/GenBank/DDBJ whole genome shotgun (WGS) entry which is preliminary data.</text>
</comment>
<accession>A0A845MF13</accession>
<evidence type="ECO:0000259" key="9">
    <source>
        <dbReference type="PROSITE" id="PS50106"/>
    </source>
</evidence>
<evidence type="ECO:0000256" key="6">
    <source>
        <dbReference type="PIRSR" id="PIRSR611782-1"/>
    </source>
</evidence>
<feature type="domain" description="PDZ" evidence="9">
    <location>
        <begin position="397"/>
        <end position="462"/>
    </location>
</feature>
<keyword evidence="11" id="KW-1185">Reference proteome</keyword>
<dbReference type="RefSeq" id="WP_161338025.1">
    <property type="nucleotide sequence ID" value="NZ_JBHSDG010000002.1"/>
</dbReference>
<dbReference type="PRINTS" id="PR00834">
    <property type="entry name" value="PROTEASES2C"/>
</dbReference>
<evidence type="ECO:0000256" key="1">
    <source>
        <dbReference type="ARBA" id="ARBA00022670"/>
    </source>
</evidence>
<dbReference type="InterPro" id="IPR009003">
    <property type="entry name" value="Peptidase_S1_PA"/>
</dbReference>
<feature type="binding site" evidence="7">
    <location>
        <position position="142"/>
    </location>
    <ligand>
        <name>substrate</name>
    </ligand>
</feature>
<dbReference type="GO" id="GO:0006508">
    <property type="term" value="P:proteolysis"/>
    <property type="evidence" value="ECO:0007669"/>
    <property type="project" value="UniProtKB-KW"/>
</dbReference>
<organism evidence="10 11">
    <name type="scientific">Sneathiella chungangensis</name>
    <dbReference type="NCBI Taxonomy" id="1418234"/>
    <lineage>
        <taxon>Bacteria</taxon>
        <taxon>Pseudomonadati</taxon>
        <taxon>Pseudomonadota</taxon>
        <taxon>Alphaproteobacteria</taxon>
        <taxon>Sneathiellales</taxon>
        <taxon>Sneathiellaceae</taxon>
        <taxon>Sneathiella</taxon>
    </lineage>
</organism>
<feature type="active site" description="Charge relay system" evidence="6">
    <location>
        <position position="218"/>
    </location>
</feature>
<dbReference type="InterPro" id="IPR001478">
    <property type="entry name" value="PDZ"/>
</dbReference>
<keyword evidence="5" id="KW-0720">Serine protease</keyword>
<evidence type="ECO:0000313" key="10">
    <source>
        <dbReference type="EMBL" id="MZR21644.1"/>
    </source>
</evidence>
<dbReference type="InterPro" id="IPR001940">
    <property type="entry name" value="Peptidase_S1C"/>
</dbReference>
<dbReference type="EMBL" id="WTVA01000001">
    <property type="protein sequence ID" value="MZR21644.1"/>
    <property type="molecule type" value="Genomic_DNA"/>
</dbReference>
<dbReference type="Gene3D" id="2.30.42.10">
    <property type="match status" value="2"/>
</dbReference>
<keyword evidence="4" id="KW-0378">Hydrolase</keyword>
<reference evidence="10 11" key="1">
    <citation type="journal article" date="2014" name="Int. J. Syst. Evol. Microbiol.">
        <title>Sneathiella chungangensis sp. nov., isolated from a marine sand, and emended description of the genus Sneathiella.</title>
        <authorList>
            <person name="Siamphan C."/>
            <person name="Kim H."/>
            <person name="Lee J.S."/>
            <person name="Kim W."/>
        </authorList>
    </citation>
    <scope>NUCLEOTIDE SEQUENCE [LARGE SCALE GENOMIC DNA]</scope>
    <source>
        <strain evidence="10 11">KCTC 32476</strain>
    </source>
</reference>
<keyword evidence="2 8" id="KW-0732">Signal</keyword>
<proteinExistence type="predicted"/>
<evidence type="ECO:0000256" key="8">
    <source>
        <dbReference type="SAM" id="SignalP"/>
    </source>
</evidence>
<dbReference type="InterPro" id="IPR011782">
    <property type="entry name" value="Pept_S1C_Do"/>
</dbReference>
<dbReference type="OrthoDB" id="9758917at2"/>
<dbReference type="NCBIfam" id="TIGR02037">
    <property type="entry name" value="degP_htrA_DO"/>
    <property type="match status" value="1"/>
</dbReference>
<dbReference type="InterPro" id="IPR051201">
    <property type="entry name" value="Chloro_Bact_Ser_Proteases"/>
</dbReference>
<keyword evidence="3" id="KW-0677">Repeat</keyword>
<dbReference type="SMART" id="SM00228">
    <property type="entry name" value="PDZ"/>
    <property type="match status" value="2"/>
</dbReference>
<feature type="domain" description="PDZ" evidence="9">
    <location>
        <begin position="282"/>
        <end position="326"/>
    </location>
</feature>
<dbReference type="Pfam" id="PF00595">
    <property type="entry name" value="PDZ"/>
    <property type="match status" value="1"/>
</dbReference>
<name>A0A845MF13_9PROT</name>
<feature type="active site" description="Charge relay system" evidence="6">
    <location>
        <position position="142"/>
    </location>
</feature>
<evidence type="ECO:0000256" key="4">
    <source>
        <dbReference type="ARBA" id="ARBA00022801"/>
    </source>
</evidence>
<dbReference type="PANTHER" id="PTHR43343:SF3">
    <property type="entry name" value="PROTEASE DO-LIKE 8, CHLOROPLASTIC"/>
    <property type="match status" value="1"/>
</dbReference>
<evidence type="ECO:0000256" key="7">
    <source>
        <dbReference type="PIRSR" id="PIRSR611782-2"/>
    </source>
</evidence>
<feature type="binding site" evidence="7">
    <location>
        <position position="112"/>
    </location>
    <ligand>
        <name>substrate</name>
    </ligand>
</feature>
<dbReference type="SUPFAM" id="SSF50156">
    <property type="entry name" value="PDZ domain-like"/>
    <property type="match status" value="2"/>
</dbReference>
<dbReference type="Pfam" id="PF13180">
    <property type="entry name" value="PDZ_2"/>
    <property type="match status" value="1"/>
</dbReference>
<evidence type="ECO:0000256" key="5">
    <source>
        <dbReference type="ARBA" id="ARBA00022825"/>
    </source>
</evidence>
<gene>
    <name evidence="10" type="ORF">GQF03_04820</name>
</gene>
<dbReference type="Pfam" id="PF13365">
    <property type="entry name" value="Trypsin_2"/>
    <property type="match status" value="1"/>
</dbReference>
<feature type="binding site" evidence="7">
    <location>
        <begin position="273"/>
        <end position="277"/>
    </location>
    <ligand>
        <name>substrate</name>
    </ligand>
</feature>
<keyword evidence="1" id="KW-0645">Protease</keyword>
<sequence length="471" mass="49758">MNRIFRTVTSALALGFLFIAAAPAIAEDVVPQSQQQIMLSFAPLVKKAVPAVVNIFTKTRVTQTRPSLFDDPFFKRFFGGNFGPPRQRQKIQNSLGSGVLVDGDGIIVTNYHVVGGADEITVALSDRREFDAHVIVSDERTDLAILKIEVEGESLPYLEFADSDKLEIGDLVIAIGNPFGVGQTVTSGIISALDRSAGLDNEIQSFIQTDAAINPGNSGGALLTMDGRLAGINSAIFSKSGGSLGIGFAIPANLVKAVLTNGLATGRVVRPWLGAVGQEITGDVADGLGLEKPGGVLVNRVHPYSAAYQAGLRVGDVIVSIDDKEILGPETLTFRVASGVIGKTARLGVYREGRLMDLELNLQPAPELPPRDLETLTGRHPLSGAVLGNLSPAYALELGISAFAEGVVVAGTLKGSVAERYGLRPRDILLVVNGEKIVAVEQAKSVLEKAGGSWQISIRRNGRTLSFKVSS</sequence>
<dbReference type="GO" id="GO:0004252">
    <property type="term" value="F:serine-type endopeptidase activity"/>
    <property type="evidence" value="ECO:0007669"/>
    <property type="project" value="InterPro"/>
</dbReference>
<dbReference type="InterPro" id="IPR036034">
    <property type="entry name" value="PDZ_sf"/>
</dbReference>
<dbReference type="Gene3D" id="2.40.10.120">
    <property type="match status" value="1"/>
</dbReference>
<evidence type="ECO:0000256" key="3">
    <source>
        <dbReference type="ARBA" id="ARBA00022737"/>
    </source>
</evidence>
<dbReference type="AlphaFoldDB" id="A0A845MF13"/>
<dbReference type="SUPFAM" id="SSF50494">
    <property type="entry name" value="Trypsin-like serine proteases"/>
    <property type="match status" value="1"/>
</dbReference>
<evidence type="ECO:0000313" key="11">
    <source>
        <dbReference type="Proteomes" id="UP000445696"/>
    </source>
</evidence>
<dbReference type="PANTHER" id="PTHR43343">
    <property type="entry name" value="PEPTIDASE S12"/>
    <property type="match status" value="1"/>
</dbReference>
<evidence type="ECO:0000256" key="2">
    <source>
        <dbReference type="ARBA" id="ARBA00022729"/>
    </source>
</evidence>